<dbReference type="Pfam" id="PF18962">
    <property type="entry name" value="Por_Secre_tail"/>
    <property type="match status" value="1"/>
</dbReference>
<dbReference type="AlphaFoldDB" id="A0A0W8FXX0"/>
<keyword evidence="1" id="KW-0732">Signal</keyword>
<dbReference type="PANTHER" id="PTHR46580">
    <property type="entry name" value="SENSOR KINASE-RELATED"/>
    <property type="match status" value="1"/>
</dbReference>
<dbReference type="EMBL" id="LNQE01000770">
    <property type="protein sequence ID" value="KUG25107.1"/>
    <property type="molecule type" value="Genomic_DNA"/>
</dbReference>
<dbReference type="SUPFAM" id="SSF69318">
    <property type="entry name" value="Integrin alpha N-terminal domain"/>
    <property type="match status" value="1"/>
</dbReference>
<reference evidence="4" key="1">
    <citation type="journal article" date="2015" name="Proc. Natl. Acad. Sci. U.S.A.">
        <title>Networks of energetic and metabolic interactions define dynamics in microbial communities.</title>
        <authorList>
            <person name="Embree M."/>
            <person name="Liu J.K."/>
            <person name="Al-Bassam M.M."/>
            <person name="Zengler K."/>
        </authorList>
    </citation>
    <scope>NUCLEOTIDE SEQUENCE</scope>
</reference>
<feature type="domain" description="ASPIC/UnbV" evidence="2">
    <location>
        <begin position="407"/>
        <end position="475"/>
    </location>
</feature>
<name>A0A0W8FXX0_9ZZZZ</name>
<protein>
    <recommendedName>
        <fullName evidence="5">ASPIC/UnbV domain-containing protein</fullName>
    </recommendedName>
</protein>
<dbReference type="InterPro" id="IPR011519">
    <property type="entry name" value="UnbV_ASPIC"/>
</dbReference>
<evidence type="ECO:0000256" key="1">
    <source>
        <dbReference type="ARBA" id="ARBA00022729"/>
    </source>
</evidence>
<dbReference type="PANTHER" id="PTHR46580:SF4">
    <property type="entry name" value="ATP_GTP-BINDING PROTEIN"/>
    <property type="match status" value="1"/>
</dbReference>
<comment type="caution">
    <text evidence="4">The sequence shown here is derived from an EMBL/GenBank/DDBJ whole genome shotgun (WGS) entry which is preliminary data.</text>
</comment>
<evidence type="ECO:0008006" key="5">
    <source>
        <dbReference type="Google" id="ProtNLM"/>
    </source>
</evidence>
<dbReference type="Gene3D" id="2.60.40.4070">
    <property type="match status" value="1"/>
</dbReference>
<organism evidence="4">
    <name type="scientific">hydrocarbon metagenome</name>
    <dbReference type="NCBI Taxonomy" id="938273"/>
    <lineage>
        <taxon>unclassified sequences</taxon>
        <taxon>metagenomes</taxon>
        <taxon>ecological metagenomes</taxon>
    </lineage>
</organism>
<proteinExistence type="predicted"/>
<dbReference type="InterPro" id="IPR028994">
    <property type="entry name" value="Integrin_alpha_N"/>
</dbReference>
<accession>A0A0W8FXX0</accession>
<evidence type="ECO:0000259" key="3">
    <source>
        <dbReference type="Pfam" id="PF18962"/>
    </source>
</evidence>
<evidence type="ECO:0000259" key="2">
    <source>
        <dbReference type="Pfam" id="PF07593"/>
    </source>
</evidence>
<dbReference type="Pfam" id="PF13517">
    <property type="entry name" value="FG-GAP_3"/>
    <property type="match status" value="3"/>
</dbReference>
<dbReference type="Pfam" id="PF07593">
    <property type="entry name" value="UnbV_ASPIC"/>
    <property type="match status" value="1"/>
</dbReference>
<feature type="domain" description="Secretion system C-terminal sorting" evidence="3">
    <location>
        <begin position="502"/>
        <end position="579"/>
    </location>
</feature>
<dbReference type="InterPro" id="IPR026444">
    <property type="entry name" value="Secre_tail"/>
</dbReference>
<dbReference type="NCBIfam" id="TIGR04183">
    <property type="entry name" value="Por_Secre_tail"/>
    <property type="match status" value="1"/>
</dbReference>
<gene>
    <name evidence="4" type="ORF">ASZ90_005077</name>
</gene>
<sequence>MFYRVILFLSIALIINSQSFTRVEVGAPVEDGGDSRAVNWIDYDNDGDLDLFITNGPSGGQNNFFYINNGDLTFTKVTDIAIVNDNSPSDGSTWGDINNDGYLDLYVVNWYGVVNRFYINNGDGTFNEITGQAINASNSYSETATWGDFDNNGLLDLYVANSGGNRRNMLFQNDDNIQFTRITTGSHVTDGNYTRDVDWVDVNGDGLLDLYTVNESNQNNALYINNGDGTFTKVTDLNIVNDGKTSWSSNWIDYDNDGYFDLFLTNRDGNTNSLYRNNRDGTFTQITEGDIVNDGGYSAGSDWGDVNNDGFIDLYVGNAFANGAEIDNFFYLNNGDGTFTKVENNITEVGGWTYGVSFGDFNRDGYLDLAMAKCFGANENNALFLNNGGDNNWVVINLEGVKSNRSGIGSVVRVRANINGNHIWQARRVEGQNGYCGQNLEAHFGLGDAASIDSVIVEWPSGQVQILTDIEINTVTLIIEEVTTNVGRAENLDQQFELYQNYPNPFNPATNIKFTTPNVWGQHLQLIVYDVLGREIRTLINSQLESGSYEVEFNANDLSSGIYFYQLTMGQFSETKKMILTK</sequence>
<dbReference type="Gene3D" id="2.130.10.130">
    <property type="entry name" value="Integrin alpha, N-terminal"/>
    <property type="match status" value="2"/>
</dbReference>
<dbReference type="InterPro" id="IPR013517">
    <property type="entry name" value="FG-GAP"/>
</dbReference>
<evidence type="ECO:0000313" key="4">
    <source>
        <dbReference type="EMBL" id="KUG25107.1"/>
    </source>
</evidence>